<reference evidence="1" key="1">
    <citation type="submission" date="2020-09" db="EMBL/GenBank/DDBJ databases">
        <title>Iningainema tapete sp. nov. (Scytonemataceae, Cyanobacteria) from greenhouses in central Florida (USA) produces two types of nodularin with biosynthetic potential for microcystin-LR and anabaenopeptins.</title>
        <authorList>
            <person name="Berthold D.E."/>
            <person name="Lefler F.W."/>
            <person name="Huang I.-S."/>
            <person name="Abdulla H."/>
            <person name="Zimba P.V."/>
            <person name="Laughinghouse H.D. IV."/>
        </authorList>
    </citation>
    <scope>NUCLEOTIDE SEQUENCE</scope>
    <source>
        <strain evidence="1">BLCCT55</strain>
    </source>
</reference>
<comment type="caution">
    <text evidence="1">The sequence shown here is derived from an EMBL/GenBank/DDBJ whole genome shotgun (WGS) entry which is preliminary data.</text>
</comment>
<evidence type="ECO:0000313" key="1">
    <source>
        <dbReference type="EMBL" id="MBD2773223.1"/>
    </source>
</evidence>
<keyword evidence="2" id="KW-1185">Reference proteome</keyword>
<evidence type="ECO:0000313" key="2">
    <source>
        <dbReference type="Proteomes" id="UP000629098"/>
    </source>
</evidence>
<dbReference type="AlphaFoldDB" id="A0A8J7BXN0"/>
<gene>
    <name evidence="1" type="ORF">ICL16_14380</name>
</gene>
<dbReference type="EMBL" id="JACXAE010000050">
    <property type="protein sequence ID" value="MBD2773223.1"/>
    <property type="molecule type" value="Genomic_DNA"/>
</dbReference>
<sequence length="84" mass="10151">MLTLTLTEEQVIELVKQLSPNKQAELFQFLQKQQWQTWEELSRYGQEKVRYVAAQRGKNWDTMSEEERDDFIDDIVHEDRQCAM</sequence>
<organism evidence="1 2">
    <name type="scientific">Iningainema tapete BLCC-T55</name>
    <dbReference type="NCBI Taxonomy" id="2748662"/>
    <lineage>
        <taxon>Bacteria</taxon>
        <taxon>Bacillati</taxon>
        <taxon>Cyanobacteriota</taxon>
        <taxon>Cyanophyceae</taxon>
        <taxon>Nostocales</taxon>
        <taxon>Scytonemataceae</taxon>
        <taxon>Iningainema tapete</taxon>
    </lineage>
</organism>
<protein>
    <submittedName>
        <fullName evidence="1">Uncharacterized protein</fullName>
    </submittedName>
</protein>
<name>A0A8J7BXN0_9CYAN</name>
<dbReference type="RefSeq" id="WP_190828732.1">
    <property type="nucleotide sequence ID" value="NZ_CAWPPI010000050.1"/>
</dbReference>
<proteinExistence type="predicted"/>
<dbReference type="Proteomes" id="UP000629098">
    <property type="component" value="Unassembled WGS sequence"/>
</dbReference>
<accession>A0A8J7BXN0</accession>